<dbReference type="SMART" id="SM00093">
    <property type="entry name" value="SERPIN"/>
    <property type="match status" value="1"/>
</dbReference>
<dbReference type="Proteomes" id="UP000092461">
    <property type="component" value="Unassembled WGS sequence"/>
</dbReference>
<evidence type="ECO:0000256" key="3">
    <source>
        <dbReference type="RuleBase" id="RU000411"/>
    </source>
</evidence>
<keyword evidence="9" id="KW-1185">Reference proteome</keyword>
<dbReference type="VEuPathDB" id="VectorBase:LLOJ006844"/>
<dbReference type="VEuPathDB" id="VectorBase:LLONM1_005494"/>
<keyword evidence="5" id="KW-0732">Signal</keyword>
<dbReference type="PANTHER" id="PTHR11461:SF130">
    <property type="entry name" value="SERPIN 85F"/>
    <property type="match status" value="1"/>
</dbReference>
<dbReference type="InterPro" id="IPR042178">
    <property type="entry name" value="Serpin_sf_1"/>
</dbReference>
<proteinExistence type="inferred from homology"/>
<sequence length="567" mass="64473">MSVIRGLLVIFLAHSLAPRYSYCVLESSVLLAQDQMVDLTNQLGFRILYYHSLANRNNVALSPCGLASVLIALFEGSDGHSALEIRDTLELPWERDIIRVGFRDIHRRLRSYFYNQENLLSGLSLSKENVTIRPEYETLLRFYGYDLMSGGMMHTTTTEATTEETSVADTMATTPIATTTTTTEASTEATTTEVTTIETSTAQEISETSTLATTEALETTPTTEKTTTEELESTETTTIGITRTTKYIFTFTPPTSVVDEEETTSEISTISTTSEMSTSTEGRDTEETTTTGGNLVQETTTDIALGRRRRRKPKRQSRLINFIRRRRSPIEFVIPEIDTPPPFLHYNAIATPNPQYEIHPYQLTEDSREEVDLFYLNRFESAQVPYKFFNTIMKFAYLDSIQSSVLEVELDSDNYNLLLILPDYYYGLDRVLAAMKTRFVPNIRELRTEILQPTWIKAMIPKFFLHGRIVLTNDLQNMGILDIFEPTRANFSPMSDDEGIYTRHVEQAITVNIRIHANDNLKRYSSYYKTPVELAINRPFLFVVADKENHLAIIVGTVLNPLNSRIQ</sequence>
<dbReference type="InterPro" id="IPR023795">
    <property type="entry name" value="Serpin_CS"/>
</dbReference>
<dbReference type="Gene3D" id="3.30.497.10">
    <property type="entry name" value="Antithrombin, subunit I, domain 2"/>
    <property type="match status" value="2"/>
</dbReference>
<feature type="region of interest" description="Disordered" evidence="4">
    <location>
        <begin position="257"/>
        <end position="291"/>
    </location>
</feature>
<dbReference type="PROSITE" id="PS00284">
    <property type="entry name" value="SERPIN"/>
    <property type="match status" value="1"/>
</dbReference>
<feature type="compositionally biased region" description="Low complexity" evidence="4">
    <location>
        <begin position="265"/>
        <end position="280"/>
    </location>
</feature>
<dbReference type="Gene3D" id="2.30.39.10">
    <property type="entry name" value="Alpha-1-antitrypsin, domain 1"/>
    <property type="match status" value="1"/>
</dbReference>
<keyword evidence="1" id="KW-0646">Protease inhibitor</keyword>
<name>A0A1B0GK26_LUTLO</name>
<organism evidence="8 9">
    <name type="scientific">Lutzomyia longipalpis</name>
    <name type="common">Sand fly</name>
    <dbReference type="NCBI Taxonomy" id="7200"/>
    <lineage>
        <taxon>Eukaryota</taxon>
        <taxon>Metazoa</taxon>
        <taxon>Ecdysozoa</taxon>
        <taxon>Arthropoda</taxon>
        <taxon>Hexapoda</taxon>
        <taxon>Insecta</taxon>
        <taxon>Pterygota</taxon>
        <taxon>Neoptera</taxon>
        <taxon>Endopterygota</taxon>
        <taxon>Diptera</taxon>
        <taxon>Nematocera</taxon>
        <taxon>Psychodoidea</taxon>
        <taxon>Psychodidae</taxon>
        <taxon>Lutzomyia</taxon>
        <taxon>Lutzomyia</taxon>
    </lineage>
</organism>
<dbReference type="AlphaFoldDB" id="A0A1B0GK26"/>
<reference evidence="9" key="1">
    <citation type="submission" date="2012-05" db="EMBL/GenBank/DDBJ databases">
        <title>Whole Genome Assembly of Lutzomyia longipalpis.</title>
        <authorList>
            <person name="Richards S."/>
            <person name="Qu C."/>
            <person name="Dillon R."/>
            <person name="Worley K."/>
            <person name="Scherer S."/>
            <person name="Batterton M."/>
            <person name="Taylor A."/>
            <person name="Hawes A."/>
            <person name="Hernandez B."/>
            <person name="Kovar C."/>
            <person name="Mandapat C."/>
            <person name="Pham C."/>
            <person name="Qu C."/>
            <person name="Jing C."/>
            <person name="Bess C."/>
            <person name="Bandaranaike D."/>
            <person name="Ngo D."/>
            <person name="Ongeri F."/>
            <person name="Arias F."/>
            <person name="Lara F."/>
            <person name="Weissenberger G."/>
            <person name="Kamau G."/>
            <person name="Han H."/>
            <person name="Shen H."/>
            <person name="Dinh H."/>
            <person name="Khalil I."/>
            <person name="Jones J."/>
            <person name="Shafer J."/>
            <person name="Jayaseelan J."/>
            <person name="Quiroz J."/>
            <person name="Blankenburg K."/>
            <person name="Nguyen L."/>
            <person name="Jackson L."/>
            <person name="Francisco L."/>
            <person name="Tang L.-Y."/>
            <person name="Pu L.-L."/>
            <person name="Perales L."/>
            <person name="Lorensuhewa L."/>
            <person name="Munidasa M."/>
            <person name="Coyle M."/>
            <person name="Taylor M."/>
            <person name="Puazo M."/>
            <person name="Firestine M."/>
            <person name="Scheel M."/>
            <person name="Javaid M."/>
            <person name="Wang M."/>
            <person name="Li M."/>
            <person name="Tabassum N."/>
            <person name="Saada N."/>
            <person name="Osuji N."/>
            <person name="Aqrawi P."/>
            <person name="Fu Q."/>
            <person name="Thornton R."/>
            <person name="Raj R."/>
            <person name="Goodspeed R."/>
            <person name="Mata R."/>
            <person name="Najjar R."/>
            <person name="Gubbala S."/>
            <person name="Lee S."/>
            <person name="Denson S."/>
            <person name="Patil S."/>
            <person name="Macmil S."/>
            <person name="Qi S."/>
            <person name="Matskevitch T."/>
            <person name="Palculict T."/>
            <person name="Mathew T."/>
            <person name="Vee V."/>
            <person name="Velamala V."/>
            <person name="Korchina V."/>
            <person name="Cai W."/>
            <person name="Liu W."/>
            <person name="Dai W."/>
            <person name="Zou X."/>
            <person name="Zhu Y."/>
            <person name="Zhang Y."/>
            <person name="Wu Y.-Q."/>
            <person name="Xin Y."/>
            <person name="Nazarath L."/>
            <person name="Kovar C."/>
            <person name="Han Y."/>
            <person name="Muzny D."/>
            <person name="Gibbs R."/>
        </authorList>
    </citation>
    <scope>NUCLEOTIDE SEQUENCE [LARGE SCALE GENOMIC DNA]</scope>
    <source>
        <strain evidence="9">Jacobina</strain>
    </source>
</reference>
<dbReference type="GO" id="GO:0004867">
    <property type="term" value="F:serine-type endopeptidase inhibitor activity"/>
    <property type="evidence" value="ECO:0007669"/>
    <property type="project" value="UniProtKB-KW"/>
</dbReference>
<accession>A0A1B0GK26</accession>
<dbReference type="InterPro" id="IPR042185">
    <property type="entry name" value="Serpin_sf_2"/>
</dbReference>
<dbReference type="EMBL" id="GITU01008392">
    <property type="protein sequence ID" value="MBC1177095.1"/>
    <property type="molecule type" value="Transcribed_RNA"/>
</dbReference>
<feature type="region of interest" description="Disordered" evidence="4">
    <location>
        <begin position="216"/>
        <end position="235"/>
    </location>
</feature>
<reference evidence="8" key="3">
    <citation type="submission" date="2020-05" db="UniProtKB">
        <authorList>
            <consortium name="EnsemblMetazoa"/>
        </authorList>
    </citation>
    <scope>IDENTIFICATION</scope>
    <source>
        <strain evidence="8">Jacobina</strain>
    </source>
</reference>
<feature type="domain" description="Serpin" evidence="6">
    <location>
        <begin position="45"/>
        <end position="561"/>
    </location>
</feature>
<dbReference type="InterPro" id="IPR000215">
    <property type="entry name" value="Serpin_fam"/>
</dbReference>
<dbReference type="EMBL" id="AJWK01022514">
    <property type="status" value="NOT_ANNOTATED_CDS"/>
    <property type="molecule type" value="Genomic_DNA"/>
</dbReference>
<protein>
    <submittedName>
        <fullName evidence="7">Putative serpin</fullName>
    </submittedName>
</protein>
<dbReference type="InterPro" id="IPR036186">
    <property type="entry name" value="Serpin_sf"/>
</dbReference>
<dbReference type="PANTHER" id="PTHR11461">
    <property type="entry name" value="SERINE PROTEASE INHIBITOR, SERPIN"/>
    <property type="match status" value="1"/>
</dbReference>
<evidence type="ECO:0000259" key="6">
    <source>
        <dbReference type="SMART" id="SM00093"/>
    </source>
</evidence>
<feature type="signal peptide" evidence="5">
    <location>
        <begin position="1"/>
        <end position="23"/>
    </location>
</feature>
<evidence type="ECO:0000256" key="1">
    <source>
        <dbReference type="ARBA" id="ARBA00022690"/>
    </source>
</evidence>
<evidence type="ECO:0000313" key="7">
    <source>
        <dbReference type="EMBL" id="MBC1177095.1"/>
    </source>
</evidence>
<evidence type="ECO:0000256" key="4">
    <source>
        <dbReference type="SAM" id="MobiDB-lite"/>
    </source>
</evidence>
<keyword evidence="2" id="KW-0722">Serine protease inhibitor</keyword>
<comment type="similarity">
    <text evidence="3">Belongs to the serpin family.</text>
</comment>
<evidence type="ECO:0000256" key="5">
    <source>
        <dbReference type="SAM" id="SignalP"/>
    </source>
</evidence>
<dbReference type="InterPro" id="IPR023796">
    <property type="entry name" value="Serpin_dom"/>
</dbReference>
<evidence type="ECO:0000313" key="9">
    <source>
        <dbReference type="Proteomes" id="UP000092461"/>
    </source>
</evidence>
<dbReference type="SUPFAM" id="SSF56574">
    <property type="entry name" value="Serpins"/>
    <property type="match status" value="1"/>
</dbReference>
<dbReference type="Pfam" id="PF00079">
    <property type="entry name" value="Serpin"/>
    <property type="match status" value="1"/>
</dbReference>
<evidence type="ECO:0000313" key="8">
    <source>
        <dbReference type="EnsemblMetazoa" id="LLOJ006844-PA"/>
    </source>
</evidence>
<dbReference type="GO" id="GO:0005615">
    <property type="term" value="C:extracellular space"/>
    <property type="evidence" value="ECO:0007669"/>
    <property type="project" value="InterPro"/>
</dbReference>
<feature type="compositionally biased region" description="Low complexity" evidence="4">
    <location>
        <begin position="216"/>
        <end position="225"/>
    </location>
</feature>
<feature type="chain" id="PRO_5044555706" evidence="5">
    <location>
        <begin position="24"/>
        <end position="567"/>
    </location>
</feature>
<dbReference type="EnsemblMetazoa" id="LLOJ006844-RA">
    <property type="protein sequence ID" value="LLOJ006844-PA"/>
    <property type="gene ID" value="LLOJ006844"/>
</dbReference>
<reference evidence="7" key="2">
    <citation type="journal article" date="2020" name="BMC">
        <title>Leishmania infection induces a limited differential gene expression in the sand fly midgut.</title>
        <authorList>
            <person name="Coutinho-Abreu I.V."/>
            <person name="Serafim T.D."/>
            <person name="Meneses C."/>
            <person name="Kamhawi S."/>
            <person name="Oliveira F."/>
            <person name="Valenzuela J.G."/>
        </authorList>
    </citation>
    <scope>NUCLEOTIDE SEQUENCE</scope>
    <source>
        <strain evidence="7">Jacobina</strain>
        <tissue evidence="7">Midgut</tissue>
    </source>
</reference>
<evidence type="ECO:0000256" key="2">
    <source>
        <dbReference type="ARBA" id="ARBA00022900"/>
    </source>
</evidence>